<dbReference type="InterPro" id="IPR004358">
    <property type="entry name" value="Sig_transdc_His_kin-like_C"/>
</dbReference>
<dbReference type="RefSeq" id="WP_258847082.1">
    <property type="nucleotide sequence ID" value="NZ_JANUGX010000025.1"/>
</dbReference>
<evidence type="ECO:0000256" key="3">
    <source>
        <dbReference type="ARBA" id="ARBA00022553"/>
    </source>
</evidence>
<dbReference type="SUPFAM" id="SSF55781">
    <property type="entry name" value="GAF domain-like"/>
    <property type="match status" value="2"/>
</dbReference>
<keyword evidence="9" id="KW-0547">Nucleotide-binding</keyword>
<dbReference type="Proteomes" id="UP001205560">
    <property type="component" value="Unassembled WGS sequence"/>
</dbReference>
<dbReference type="Pfam" id="PF02518">
    <property type="entry name" value="HATPase_c"/>
    <property type="match status" value="1"/>
</dbReference>
<dbReference type="Gene3D" id="3.40.50.2300">
    <property type="match status" value="1"/>
</dbReference>
<dbReference type="Gene3D" id="3.30.450.40">
    <property type="match status" value="2"/>
</dbReference>
<evidence type="ECO:0000256" key="5">
    <source>
        <dbReference type="ARBA" id="ARBA00022777"/>
    </source>
</evidence>
<dbReference type="PANTHER" id="PTHR43547">
    <property type="entry name" value="TWO-COMPONENT HISTIDINE KINASE"/>
    <property type="match status" value="1"/>
</dbReference>
<dbReference type="SUPFAM" id="SSF55874">
    <property type="entry name" value="ATPase domain of HSP90 chaperone/DNA topoisomerase II/histidine kinase"/>
    <property type="match status" value="1"/>
</dbReference>
<dbReference type="Pfam" id="PF00512">
    <property type="entry name" value="HisKA"/>
    <property type="match status" value="1"/>
</dbReference>
<feature type="modified residue" description="4-aspartylphosphate" evidence="6">
    <location>
        <position position="816"/>
    </location>
</feature>
<dbReference type="CDD" id="cd00082">
    <property type="entry name" value="HisKA"/>
    <property type="match status" value="1"/>
</dbReference>
<keyword evidence="3 6" id="KW-0597">Phosphoprotein</keyword>
<dbReference type="PROSITE" id="PS50109">
    <property type="entry name" value="HIS_KIN"/>
    <property type="match status" value="1"/>
</dbReference>
<keyword evidence="5" id="KW-0418">Kinase</keyword>
<evidence type="ECO:0000259" key="7">
    <source>
        <dbReference type="PROSITE" id="PS50109"/>
    </source>
</evidence>
<keyword evidence="10" id="KW-1185">Reference proteome</keyword>
<feature type="domain" description="Response regulatory" evidence="8">
    <location>
        <begin position="767"/>
        <end position="883"/>
    </location>
</feature>
<dbReference type="InterPro" id="IPR011006">
    <property type="entry name" value="CheY-like_superfamily"/>
</dbReference>
<evidence type="ECO:0000256" key="2">
    <source>
        <dbReference type="ARBA" id="ARBA00012438"/>
    </source>
</evidence>
<evidence type="ECO:0000256" key="6">
    <source>
        <dbReference type="PROSITE-ProRule" id="PRU00169"/>
    </source>
</evidence>
<dbReference type="GO" id="GO:0005524">
    <property type="term" value="F:ATP binding"/>
    <property type="evidence" value="ECO:0007669"/>
    <property type="project" value="UniProtKB-KW"/>
</dbReference>
<proteinExistence type="predicted"/>
<dbReference type="InterPro" id="IPR036097">
    <property type="entry name" value="HisK_dim/P_sf"/>
</dbReference>
<name>A0ABT2ABZ6_9BURK</name>
<dbReference type="InterPro" id="IPR001789">
    <property type="entry name" value="Sig_transdc_resp-reg_receiver"/>
</dbReference>
<keyword evidence="4" id="KW-0808">Transferase</keyword>
<evidence type="ECO:0000259" key="8">
    <source>
        <dbReference type="PROSITE" id="PS50110"/>
    </source>
</evidence>
<protein>
    <recommendedName>
        <fullName evidence="2">histidine kinase</fullName>
        <ecNumber evidence="2">2.7.13.3</ecNumber>
    </recommendedName>
</protein>
<evidence type="ECO:0000313" key="10">
    <source>
        <dbReference type="Proteomes" id="UP001205560"/>
    </source>
</evidence>
<dbReference type="CDD" id="cd00075">
    <property type="entry name" value="HATPase"/>
    <property type="match status" value="1"/>
</dbReference>
<sequence>MEAATRDFHLLDTSGAVRAGYHLHDWSGSPLGSPELWDPALRSAVSVILESEFPMYIAWGPRLIMLYNAAYISLLDGRHPATLGAPITEVWGDQWPSMKPLVDRALGGHSTYGEDVPRTIRRAGKPYHGWFTLAYSPVRDEGGAVRGVLCVISETTPRVQLERRHAVQLQVVDSLRRLHHPSDIVEAACAMLGKHLDLDHACYVEGDGTGAGFEVVHDWARESAPALAGRRARIKDFGPAALALLRTGAPLAIRDATQDARLPQNGERYAAAGARAILALPRLRRGQLQAALVGYASDVRGWDEEECKLAADIAERSWEALDRMSAEQALRNAVARQTTLLDMNEFRLELADMLRRLDDPADIFVQTSAMLGRFLQASRVLYGDYDADRQLLTFHSNYTDGIVADLVGTFPASLFGIANFGALTQGTTWVASDVQRDPRTGGPDTWPTYASLQIRSAVVVPVHRNGALTTCMFIHDNLPRVWSADIVRLMEDVAERSWSALERVRAEEALRLADRRKDEFLAMLAHELRNPLAPISAAAQLLNMGPPDSARVERTSAIIARQVAHMTGLIDDLLDVSRVTRGLVVLGRDEVDLRRVVDDAVEQVRPLIEARRHEFALELAPETGPAIVHGDYKRLVQVLANLLNNAAKYTPEHGKLTVWMGATADHLLVSVKDNGIGIAADLLPTVFDLFSQAERTPDRSQGGLGLGLALVKSLVELHGGMVTASSEGRNMGTEFTVRLPRLRASAPAVDALPAPAASGVNAAQRLRLMLVDDNEDAAMTLGLLLEAGGHAVTVVHDPFKALARAAAERFDVFLLDIGLPGMSGVELARRLRRLPGQDGAVLMAISGYGQNADRVDAEEAGFDRYFVKPVDAEALTQALAAVIPKV</sequence>
<organism evidence="9 10">
    <name type="scientific">Massilia norwichensis</name>
    <dbReference type="NCBI Taxonomy" id="1442366"/>
    <lineage>
        <taxon>Bacteria</taxon>
        <taxon>Pseudomonadati</taxon>
        <taxon>Pseudomonadota</taxon>
        <taxon>Betaproteobacteria</taxon>
        <taxon>Burkholderiales</taxon>
        <taxon>Oxalobacteraceae</taxon>
        <taxon>Telluria group</taxon>
        <taxon>Massilia</taxon>
    </lineage>
</organism>
<feature type="domain" description="Histidine kinase" evidence="7">
    <location>
        <begin position="523"/>
        <end position="743"/>
    </location>
</feature>
<comment type="catalytic activity">
    <reaction evidence="1">
        <text>ATP + protein L-histidine = ADP + protein N-phospho-L-histidine.</text>
        <dbReference type="EC" id="2.7.13.3"/>
    </reaction>
</comment>
<dbReference type="SMART" id="SM00388">
    <property type="entry name" value="HisKA"/>
    <property type="match status" value="1"/>
</dbReference>
<reference evidence="9 10" key="1">
    <citation type="submission" date="2022-08" db="EMBL/GenBank/DDBJ databases">
        <title>Reclassification of Massilia species as members of the genera Telluria, Duganella, Pseudoduganella, Mokoshia gen. nov. and Zemynaea gen. nov. using orthogonal and non-orthogonal genome-based approaches.</title>
        <authorList>
            <person name="Bowman J.P."/>
        </authorList>
    </citation>
    <scope>NUCLEOTIDE SEQUENCE [LARGE SCALE GENOMIC DNA]</scope>
    <source>
        <strain evidence="9 10">LMG 28164</strain>
    </source>
</reference>
<dbReference type="PANTHER" id="PTHR43547:SF2">
    <property type="entry name" value="HYBRID SIGNAL TRANSDUCTION HISTIDINE KINASE C"/>
    <property type="match status" value="1"/>
</dbReference>
<dbReference type="Gene3D" id="1.10.287.130">
    <property type="match status" value="1"/>
</dbReference>
<dbReference type="SUPFAM" id="SSF55785">
    <property type="entry name" value="PYP-like sensor domain (PAS domain)"/>
    <property type="match status" value="1"/>
</dbReference>
<accession>A0ABT2ABZ6</accession>
<evidence type="ECO:0000256" key="1">
    <source>
        <dbReference type="ARBA" id="ARBA00000085"/>
    </source>
</evidence>
<comment type="caution">
    <text evidence="9">The sequence shown here is derived from an EMBL/GenBank/DDBJ whole genome shotgun (WGS) entry which is preliminary data.</text>
</comment>
<dbReference type="Gene3D" id="3.30.450.20">
    <property type="entry name" value="PAS domain"/>
    <property type="match status" value="1"/>
</dbReference>
<dbReference type="SUPFAM" id="SSF52172">
    <property type="entry name" value="CheY-like"/>
    <property type="match status" value="1"/>
</dbReference>
<dbReference type="Gene3D" id="3.30.565.10">
    <property type="entry name" value="Histidine kinase-like ATPase, C-terminal domain"/>
    <property type="match status" value="1"/>
</dbReference>
<dbReference type="SMART" id="SM00448">
    <property type="entry name" value="REC"/>
    <property type="match status" value="1"/>
</dbReference>
<keyword evidence="9" id="KW-0067">ATP-binding</keyword>
<dbReference type="InterPro" id="IPR003661">
    <property type="entry name" value="HisK_dim/P_dom"/>
</dbReference>
<dbReference type="Pfam" id="PF01590">
    <property type="entry name" value="GAF"/>
    <property type="match status" value="2"/>
</dbReference>
<dbReference type="InterPro" id="IPR003594">
    <property type="entry name" value="HATPase_dom"/>
</dbReference>
<dbReference type="EMBL" id="JANUGX010000025">
    <property type="protein sequence ID" value="MCS0591315.1"/>
    <property type="molecule type" value="Genomic_DNA"/>
</dbReference>
<dbReference type="InterPro" id="IPR036890">
    <property type="entry name" value="HATPase_C_sf"/>
</dbReference>
<dbReference type="InterPro" id="IPR005467">
    <property type="entry name" value="His_kinase_dom"/>
</dbReference>
<dbReference type="EC" id="2.7.13.3" evidence="2"/>
<gene>
    <name evidence="9" type="ORF">NX782_19175</name>
</gene>
<dbReference type="InterPro" id="IPR035965">
    <property type="entry name" value="PAS-like_dom_sf"/>
</dbReference>
<evidence type="ECO:0000256" key="4">
    <source>
        <dbReference type="ARBA" id="ARBA00022679"/>
    </source>
</evidence>
<dbReference type="InterPro" id="IPR029016">
    <property type="entry name" value="GAF-like_dom_sf"/>
</dbReference>
<dbReference type="Pfam" id="PF00072">
    <property type="entry name" value="Response_reg"/>
    <property type="match status" value="1"/>
</dbReference>
<dbReference type="PRINTS" id="PR00344">
    <property type="entry name" value="BCTRLSENSOR"/>
</dbReference>
<dbReference type="SMART" id="SM00065">
    <property type="entry name" value="GAF"/>
    <property type="match status" value="2"/>
</dbReference>
<dbReference type="PROSITE" id="PS50110">
    <property type="entry name" value="RESPONSE_REGULATORY"/>
    <property type="match status" value="1"/>
</dbReference>
<evidence type="ECO:0000313" key="9">
    <source>
        <dbReference type="EMBL" id="MCS0591315.1"/>
    </source>
</evidence>
<dbReference type="SUPFAM" id="SSF47384">
    <property type="entry name" value="Homodimeric domain of signal transducing histidine kinase"/>
    <property type="match status" value="1"/>
</dbReference>
<dbReference type="SMART" id="SM00387">
    <property type="entry name" value="HATPase_c"/>
    <property type="match status" value="1"/>
</dbReference>
<dbReference type="InterPro" id="IPR003018">
    <property type="entry name" value="GAF"/>
</dbReference>